<keyword evidence="1" id="KW-1015">Disulfide bond</keyword>
<reference evidence="3 4" key="1">
    <citation type="submission" date="2020-06" db="EMBL/GenBank/DDBJ databases">
        <authorList>
            <consortium name="Wellcome Sanger Institute Data Sharing"/>
        </authorList>
    </citation>
    <scope>NUCLEOTIDE SEQUENCE [LARGE SCALE GENOMIC DNA]</scope>
</reference>
<accession>A0AAY4EV57</accession>
<dbReference type="GeneTree" id="ENSGT01150000287376"/>
<protein>
    <recommendedName>
        <fullName evidence="2">CUB domain-containing protein</fullName>
    </recommendedName>
</protein>
<reference evidence="3" key="2">
    <citation type="submission" date="2025-08" db="UniProtKB">
        <authorList>
            <consortium name="Ensembl"/>
        </authorList>
    </citation>
    <scope>IDENTIFICATION</scope>
</reference>
<proteinExistence type="predicted"/>
<feature type="domain" description="CUB" evidence="2">
    <location>
        <begin position="96"/>
        <end position="201"/>
    </location>
</feature>
<dbReference type="InterPro" id="IPR035914">
    <property type="entry name" value="Sperma_CUB_dom_sf"/>
</dbReference>
<name>A0AAY4EV57_9TELE</name>
<evidence type="ECO:0000313" key="4">
    <source>
        <dbReference type="Proteomes" id="UP000694580"/>
    </source>
</evidence>
<evidence type="ECO:0000259" key="2">
    <source>
        <dbReference type="SMART" id="SM00042"/>
    </source>
</evidence>
<dbReference type="InterPro" id="IPR000859">
    <property type="entry name" value="CUB_dom"/>
</dbReference>
<dbReference type="Proteomes" id="UP000694580">
    <property type="component" value="Chromosome 11"/>
</dbReference>
<keyword evidence="4" id="KW-1185">Reference proteome</keyword>
<reference evidence="3" key="3">
    <citation type="submission" date="2025-09" db="UniProtKB">
        <authorList>
            <consortium name="Ensembl"/>
        </authorList>
    </citation>
    <scope>IDENTIFICATION</scope>
</reference>
<sequence length="203" mass="22885">MRNVRQMRCIIAIGRPLGEVIKMRIESSTLNCKAKEYLAFYDRLILIRKCEKMAGSEVTSRTNVLLVRQGRLGSGNGVLLTYNESVTAPEHKQLYCDIQLFGPFGIIENPTKSSSSGSQTCRVFINAPPSRRIKIQALSMFNATSTHSTYVLIRDVDTLKTTMFKGHQLFLWISSGSRAEVEFHGEYQQIKGTFQAEYSFANS</sequence>
<evidence type="ECO:0000256" key="1">
    <source>
        <dbReference type="ARBA" id="ARBA00023157"/>
    </source>
</evidence>
<dbReference type="SUPFAM" id="SSF49854">
    <property type="entry name" value="Spermadhesin, CUB domain"/>
    <property type="match status" value="1"/>
</dbReference>
<evidence type="ECO:0000313" key="3">
    <source>
        <dbReference type="Ensembl" id="ENSDCDP00010061273.1"/>
    </source>
</evidence>
<dbReference type="SMART" id="SM00042">
    <property type="entry name" value="CUB"/>
    <property type="match status" value="1"/>
</dbReference>
<dbReference type="Gene3D" id="2.60.120.290">
    <property type="entry name" value="Spermadhesin, CUB domain"/>
    <property type="match status" value="1"/>
</dbReference>
<dbReference type="AlphaFoldDB" id="A0AAY4EV57"/>
<organism evidence="3 4">
    <name type="scientific">Denticeps clupeoides</name>
    <name type="common">denticle herring</name>
    <dbReference type="NCBI Taxonomy" id="299321"/>
    <lineage>
        <taxon>Eukaryota</taxon>
        <taxon>Metazoa</taxon>
        <taxon>Chordata</taxon>
        <taxon>Craniata</taxon>
        <taxon>Vertebrata</taxon>
        <taxon>Euteleostomi</taxon>
        <taxon>Actinopterygii</taxon>
        <taxon>Neopterygii</taxon>
        <taxon>Teleostei</taxon>
        <taxon>Clupei</taxon>
        <taxon>Clupeiformes</taxon>
        <taxon>Denticipitoidei</taxon>
        <taxon>Denticipitidae</taxon>
        <taxon>Denticeps</taxon>
    </lineage>
</organism>
<dbReference type="Ensembl" id="ENSDCDT00010072038.1">
    <property type="protein sequence ID" value="ENSDCDP00010061273.1"/>
    <property type="gene ID" value="ENSDCDG00010033862.1"/>
</dbReference>
<gene>
    <name evidence="3" type="primary">TMCO1</name>
</gene>